<reference evidence="9" key="1">
    <citation type="submission" date="2023-03" db="UniProtKB">
        <authorList>
            <consortium name="EnsemblPlants"/>
        </authorList>
    </citation>
    <scope>IDENTIFICATION</scope>
</reference>
<feature type="transmembrane region" description="Helical" evidence="8">
    <location>
        <begin position="493"/>
        <end position="512"/>
    </location>
</feature>
<evidence type="ECO:0000256" key="4">
    <source>
        <dbReference type="ARBA" id="ARBA00022553"/>
    </source>
</evidence>
<dbReference type="SUPFAM" id="SSF103473">
    <property type="entry name" value="MFS general substrate transporter"/>
    <property type="match status" value="1"/>
</dbReference>
<dbReference type="EnsemblPlants" id="MELO3C005484.2.1">
    <property type="protein sequence ID" value="MELO3C005484.2.1"/>
    <property type="gene ID" value="MELO3C005484.2"/>
</dbReference>
<keyword evidence="4" id="KW-0597">Phosphoprotein</keyword>
<dbReference type="Gene3D" id="1.20.1250.20">
    <property type="entry name" value="MFS general substrate transporter like domains"/>
    <property type="match status" value="1"/>
</dbReference>
<protein>
    <recommendedName>
        <fullName evidence="10">Protein NRT1/ PTR FAMILY 5.10-like</fullName>
    </recommendedName>
</protein>
<evidence type="ECO:0000256" key="6">
    <source>
        <dbReference type="ARBA" id="ARBA00022989"/>
    </source>
</evidence>
<dbReference type="InterPro" id="IPR018456">
    <property type="entry name" value="PTR2_symporter_CS"/>
</dbReference>
<keyword evidence="6 8" id="KW-1133">Transmembrane helix</keyword>
<organism evidence="9">
    <name type="scientific">Cucumis melo</name>
    <name type="common">Muskmelon</name>
    <dbReference type="NCBI Taxonomy" id="3656"/>
    <lineage>
        <taxon>Eukaryota</taxon>
        <taxon>Viridiplantae</taxon>
        <taxon>Streptophyta</taxon>
        <taxon>Embryophyta</taxon>
        <taxon>Tracheophyta</taxon>
        <taxon>Spermatophyta</taxon>
        <taxon>Magnoliopsida</taxon>
        <taxon>eudicotyledons</taxon>
        <taxon>Gunneridae</taxon>
        <taxon>Pentapetalae</taxon>
        <taxon>rosids</taxon>
        <taxon>fabids</taxon>
        <taxon>Cucurbitales</taxon>
        <taxon>Cucurbitaceae</taxon>
        <taxon>Benincaseae</taxon>
        <taxon>Cucumis</taxon>
    </lineage>
</organism>
<dbReference type="GO" id="GO:0009705">
    <property type="term" value="C:plant-type vacuole membrane"/>
    <property type="evidence" value="ECO:0007669"/>
    <property type="project" value="UniProtKB-ARBA"/>
</dbReference>
<evidence type="ECO:0000256" key="2">
    <source>
        <dbReference type="ARBA" id="ARBA00005982"/>
    </source>
</evidence>
<comment type="subcellular location">
    <subcellularLocation>
        <location evidence="1">Membrane</location>
        <topology evidence="1">Multi-pass membrane protein</topology>
    </subcellularLocation>
</comment>
<comment type="similarity">
    <text evidence="2">Belongs to the major facilitator superfamily. Proton-dependent oligopeptide transporter (POT/PTR) (TC 2.A.17) family.</text>
</comment>
<feature type="transmembrane region" description="Helical" evidence="8">
    <location>
        <begin position="219"/>
        <end position="239"/>
    </location>
</feature>
<feature type="transmembrane region" description="Helical" evidence="8">
    <location>
        <begin position="448"/>
        <end position="472"/>
    </location>
</feature>
<feature type="transmembrane region" description="Helical" evidence="8">
    <location>
        <begin position="144"/>
        <end position="161"/>
    </location>
</feature>
<dbReference type="Gramene" id="MELO3C005484.2.1">
    <property type="protein sequence ID" value="MELO3C005484.2.1"/>
    <property type="gene ID" value="MELO3C005484.2"/>
</dbReference>
<dbReference type="GO" id="GO:0042937">
    <property type="term" value="F:tripeptide transmembrane transporter activity"/>
    <property type="evidence" value="ECO:0007669"/>
    <property type="project" value="InterPro"/>
</dbReference>
<feature type="transmembrane region" description="Helical" evidence="8">
    <location>
        <begin position="194"/>
        <end position="213"/>
    </location>
</feature>
<evidence type="ECO:0000256" key="7">
    <source>
        <dbReference type="ARBA" id="ARBA00023136"/>
    </source>
</evidence>
<dbReference type="CDD" id="cd17417">
    <property type="entry name" value="MFS_NPF5"/>
    <property type="match status" value="1"/>
</dbReference>
<feature type="transmembrane region" description="Helical" evidence="8">
    <location>
        <begin position="78"/>
        <end position="98"/>
    </location>
</feature>
<evidence type="ECO:0000256" key="8">
    <source>
        <dbReference type="SAM" id="Phobius"/>
    </source>
</evidence>
<evidence type="ECO:0000313" key="9">
    <source>
        <dbReference type="EnsemblPlants" id="MELO3C005484.2.1"/>
    </source>
</evidence>
<feature type="transmembrane region" description="Helical" evidence="8">
    <location>
        <begin position="370"/>
        <end position="387"/>
    </location>
</feature>
<feature type="transmembrane region" description="Helical" evidence="8">
    <location>
        <begin position="105"/>
        <end position="124"/>
    </location>
</feature>
<keyword evidence="7 8" id="KW-0472">Membrane</keyword>
<feature type="transmembrane region" description="Helical" evidence="8">
    <location>
        <begin position="408"/>
        <end position="428"/>
    </location>
</feature>
<feature type="transmembrane region" description="Helical" evidence="8">
    <location>
        <begin position="536"/>
        <end position="554"/>
    </location>
</feature>
<evidence type="ECO:0000256" key="3">
    <source>
        <dbReference type="ARBA" id="ARBA00022448"/>
    </source>
</evidence>
<sequence length="585" mass="64847">MFNKMEAPLLDEMVEGAVDYNGHPVCRFTSGGWRSASLIIGVEIAERFAFYGASSNLINFLTDQLQQSTARAAKNINAWSGTAALLPLLGAFLADCFLGRYRTIIISSALYVLGLGLLTVSATLPSLGISACQQTEKFLPCSPNPVQVILFFFSLYLVAFAQGGHKPCVQAFGADQFDGQHPEESKAKSSFFNWWYFGISLAGFLTVNVMSYVQDYLSWSLGFGIPCIVMVFALAIFLLGTRKYRFGNRGDEENPFVRIGRVFITAIRNWHVNSSEIAHEEETHGLLPNHNSKQLRFLNKALIVPNNLKEDGHACSINEVEEAKAVLRLIPIWVTCLAYAIVLSQISTFFTKQGVTMDRSIVVGFEVPAASLQCFTGLGIIISLLIYDRILIPIARKFTGKPSGITMLQRIGFGMLLSIISMVIAALVEGKRLKTAQEYGLVDLPKAIIPLSIWWLVPQYILFGVADTFTLVGLQEFFYDQVPSGLRSIGLSLYLSILGIGNFLSSFLISAIEKLTSGDGKQSWFDNNLNKAHLDYFYWLLVVLSAVGLAAFLFSARTYIYNKGNTTKEDDRGRMIKQDPCVEFK</sequence>
<dbReference type="PROSITE" id="PS01022">
    <property type="entry name" value="PTR2_1"/>
    <property type="match status" value="1"/>
</dbReference>
<dbReference type="AlphaFoldDB" id="A0A9I9CLJ5"/>
<dbReference type="GO" id="GO:0071916">
    <property type="term" value="F:dipeptide transmembrane transporter activity"/>
    <property type="evidence" value="ECO:0007669"/>
    <property type="project" value="InterPro"/>
</dbReference>
<evidence type="ECO:0000256" key="5">
    <source>
        <dbReference type="ARBA" id="ARBA00022692"/>
    </source>
</evidence>
<feature type="transmembrane region" description="Helical" evidence="8">
    <location>
        <begin position="329"/>
        <end position="350"/>
    </location>
</feature>
<name>A0A9I9CLJ5_CUCME</name>
<dbReference type="Pfam" id="PF00854">
    <property type="entry name" value="PTR2"/>
    <property type="match status" value="1"/>
</dbReference>
<dbReference type="FunFam" id="1.20.1250.20:FF:000147">
    <property type="entry name" value="Protein NRT1/ PTR family 5.10"/>
    <property type="match status" value="1"/>
</dbReference>
<evidence type="ECO:0008006" key="10">
    <source>
        <dbReference type="Google" id="ProtNLM"/>
    </source>
</evidence>
<dbReference type="InterPro" id="IPR000109">
    <property type="entry name" value="POT_fam"/>
</dbReference>
<keyword evidence="5 8" id="KW-0812">Transmembrane</keyword>
<keyword evidence="3" id="KW-0813">Transport</keyword>
<dbReference type="InterPro" id="IPR044739">
    <property type="entry name" value="NRT1/PTR"/>
</dbReference>
<dbReference type="PANTHER" id="PTHR11654">
    <property type="entry name" value="OLIGOPEPTIDE TRANSPORTER-RELATED"/>
    <property type="match status" value="1"/>
</dbReference>
<proteinExistence type="inferred from homology"/>
<evidence type="ECO:0000256" key="1">
    <source>
        <dbReference type="ARBA" id="ARBA00004141"/>
    </source>
</evidence>
<dbReference type="InterPro" id="IPR036259">
    <property type="entry name" value="MFS_trans_sf"/>
</dbReference>
<dbReference type="GO" id="GO:0080054">
    <property type="term" value="F:low-affinity nitrate transmembrane transporter activity"/>
    <property type="evidence" value="ECO:0007669"/>
    <property type="project" value="UniProtKB-ARBA"/>
</dbReference>
<accession>A0A9I9CLJ5</accession>